<evidence type="ECO:0000259" key="3">
    <source>
        <dbReference type="PROSITE" id="PS51688"/>
    </source>
</evidence>
<evidence type="ECO:0000256" key="1">
    <source>
        <dbReference type="SAM" id="Coils"/>
    </source>
</evidence>
<evidence type="ECO:0000313" key="4">
    <source>
        <dbReference type="EMBL" id="THU35812.1"/>
    </source>
</evidence>
<feature type="chain" id="PRO_5020987055" description="Peptidase S74 domain-containing protein" evidence="2">
    <location>
        <begin position="21"/>
        <end position="473"/>
    </location>
</feature>
<dbReference type="RefSeq" id="WP_136579053.1">
    <property type="nucleotide sequence ID" value="NZ_STFF01000006.1"/>
</dbReference>
<proteinExistence type="predicted"/>
<protein>
    <recommendedName>
        <fullName evidence="3">Peptidase S74 domain-containing protein</fullName>
    </recommendedName>
</protein>
<sequence length="473" mass="50716">MTKRYIGLMALLVFMTPCLAQNVAINEDGSIPHAKAILDVKSQNKGILIPRMGTTNRLAIKAPQGLLVYDTTTNSFWYSIGLGSDSVAIWKKVSASSGDFLTAAAAATDPWLLGGNTVDSTNFLGTTNAMPLKIRVNNEPAGHVDHVRKNTFLGFQAGNPNVVAADSPATGNTAIGFRALKTNTAGQYNTAIGEASLFFNTRGDFNTASGYGALNKNLTGNENTAAGWAAMNNNTRGSGNTATGVGALMLNVSGHNNTAVGYWSLYKNGHGSNNTAIGYKADVTIDSLTNATAIGYDAKVNASNKVRIGNSAVTAIEGSAPFSVVSDGRFKFEVKEDVKGLDFILQLRPVTYRFDVKRFQTYTGQTANNQANTAGYQIMQAAYNEADAIRRTGFIAQEVEKAAVTSGYNFSGVLRPKTSREHYSLSYESFVVPLVKAVQELSKEVETLKKENSKIADLQQQLDELKQLLKALK</sequence>
<dbReference type="OrthoDB" id="9807669at2"/>
<comment type="caution">
    <text evidence="4">The sequence shown here is derived from an EMBL/GenBank/DDBJ whole genome shotgun (WGS) entry which is preliminary data.</text>
</comment>
<dbReference type="AlphaFoldDB" id="A0A4S8HRV2"/>
<dbReference type="PROSITE" id="PS51688">
    <property type="entry name" value="ICA"/>
    <property type="match status" value="1"/>
</dbReference>
<feature type="domain" description="Peptidase S74" evidence="3">
    <location>
        <begin position="326"/>
        <end position="452"/>
    </location>
</feature>
<dbReference type="Pfam" id="PF13884">
    <property type="entry name" value="Peptidase_S74"/>
    <property type="match status" value="1"/>
</dbReference>
<accession>A0A4S8HRV2</accession>
<reference evidence="4 5" key="1">
    <citation type="submission" date="2019-04" db="EMBL/GenBank/DDBJ databases">
        <title>Niastella caeni sp. nov., isolated from activated sludge.</title>
        <authorList>
            <person name="Sheng M."/>
        </authorList>
    </citation>
    <scope>NUCLEOTIDE SEQUENCE [LARGE SCALE GENOMIC DNA]</scope>
    <source>
        <strain evidence="4 5">HX-2-15</strain>
    </source>
</reference>
<gene>
    <name evidence="4" type="ORF">FAM09_20645</name>
</gene>
<feature type="coiled-coil region" evidence="1">
    <location>
        <begin position="438"/>
        <end position="468"/>
    </location>
</feature>
<organism evidence="4 5">
    <name type="scientific">Niastella caeni</name>
    <dbReference type="NCBI Taxonomy" id="2569763"/>
    <lineage>
        <taxon>Bacteria</taxon>
        <taxon>Pseudomonadati</taxon>
        <taxon>Bacteroidota</taxon>
        <taxon>Chitinophagia</taxon>
        <taxon>Chitinophagales</taxon>
        <taxon>Chitinophagaceae</taxon>
        <taxon>Niastella</taxon>
    </lineage>
</organism>
<dbReference type="Gene3D" id="2.150.10.10">
    <property type="entry name" value="Serralysin-like metalloprotease, C-terminal"/>
    <property type="match status" value="1"/>
</dbReference>
<dbReference type="EMBL" id="STFF01000006">
    <property type="protein sequence ID" value="THU35812.1"/>
    <property type="molecule type" value="Genomic_DNA"/>
</dbReference>
<dbReference type="InterPro" id="IPR030392">
    <property type="entry name" value="S74_ICA"/>
</dbReference>
<keyword evidence="2" id="KW-0732">Signal</keyword>
<name>A0A4S8HRV2_9BACT</name>
<evidence type="ECO:0000313" key="5">
    <source>
        <dbReference type="Proteomes" id="UP000306918"/>
    </source>
</evidence>
<feature type="signal peptide" evidence="2">
    <location>
        <begin position="1"/>
        <end position="20"/>
    </location>
</feature>
<keyword evidence="1" id="KW-0175">Coiled coil</keyword>
<evidence type="ECO:0000256" key="2">
    <source>
        <dbReference type="SAM" id="SignalP"/>
    </source>
</evidence>
<dbReference type="Proteomes" id="UP000306918">
    <property type="component" value="Unassembled WGS sequence"/>
</dbReference>
<keyword evidence="5" id="KW-1185">Reference proteome</keyword>
<dbReference type="InterPro" id="IPR011049">
    <property type="entry name" value="Serralysin-like_metalloprot_C"/>
</dbReference>